<protein>
    <recommendedName>
        <fullName evidence="8">Citramalate synthase</fullName>
        <ecNumber evidence="8">2.3.3.21</ecNumber>
    </recommendedName>
</protein>
<evidence type="ECO:0000256" key="5">
    <source>
        <dbReference type="ARBA" id="ARBA00022679"/>
    </source>
</evidence>
<dbReference type="Gene3D" id="3.20.20.70">
    <property type="entry name" value="Aldolase class I"/>
    <property type="match status" value="1"/>
</dbReference>
<dbReference type="Gene3D" id="3.30.160.270">
    <property type="match status" value="1"/>
</dbReference>
<dbReference type="PANTHER" id="PTHR43538:SF1">
    <property type="entry name" value="(R)-CITRAMALATE SYNTHASE"/>
    <property type="match status" value="1"/>
</dbReference>
<organism evidence="11">
    <name type="scientific">Desulfurivibrio alkaliphilus</name>
    <dbReference type="NCBI Taxonomy" id="427923"/>
    <lineage>
        <taxon>Bacteria</taxon>
        <taxon>Pseudomonadati</taxon>
        <taxon>Thermodesulfobacteriota</taxon>
        <taxon>Desulfobulbia</taxon>
        <taxon>Desulfobulbales</taxon>
        <taxon>Desulfobulbaceae</taxon>
        <taxon>Desulfurivibrio</taxon>
    </lineage>
</organism>
<dbReference type="SUPFAM" id="SSF110921">
    <property type="entry name" value="2-isopropylmalate synthase LeuA, allosteric (dimerisation) domain"/>
    <property type="match status" value="1"/>
</dbReference>
<dbReference type="EC" id="2.3.3.21" evidence="8"/>
<dbReference type="Pfam" id="PF00682">
    <property type="entry name" value="HMGL-like"/>
    <property type="match status" value="1"/>
</dbReference>
<gene>
    <name evidence="11" type="ORF">ENN98_04480</name>
</gene>
<dbReference type="GO" id="GO:0043714">
    <property type="term" value="F:(R)-citramalate synthase activity"/>
    <property type="evidence" value="ECO:0007669"/>
    <property type="project" value="UniProtKB-UniRule"/>
</dbReference>
<keyword evidence="5 9" id="KW-0808">Transferase</keyword>
<evidence type="ECO:0000259" key="10">
    <source>
        <dbReference type="PROSITE" id="PS50991"/>
    </source>
</evidence>
<name>A0A7C2XZB3_9BACT</name>
<dbReference type="GO" id="GO:0009098">
    <property type="term" value="P:L-leucine biosynthetic process"/>
    <property type="evidence" value="ECO:0007669"/>
    <property type="project" value="InterPro"/>
</dbReference>
<dbReference type="GO" id="GO:0009097">
    <property type="term" value="P:isoleucine biosynthetic process"/>
    <property type="evidence" value="ECO:0007669"/>
    <property type="project" value="UniProtKB-UniRule"/>
</dbReference>
<evidence type="ECO:0000313" key="11">
    <source>
        <dbReference type="EMBL" id="HET97939.1"/>
    </source>
</evidence>
<keyword evidence="3" id="KW-0028">Amino-acid biosynthesis</keyword>
<dbReference type="PROSITE" id="PS00815">
    <property type="entry name" value="AIPM_HOMOCIT_SYNTH_1"/>
    <property type="match status" value="1"/>
</dbReference>
<dbReference type="InterPro" id="IPR013785">
    <property type="entry name" value="Aldolase_TIM"/>
</dbReference>
<accession>A0A7C2XZB3</accession>
<dbReference type="Proteomes" id="UP000885986">
    <property type="component" value="Unassembled WGS sequence"/>
</dbReference>
<evidence type="ECO:0000256" key="4">
    <source>
        <dbReference type="ARBA" id="ARBA00022624"/>
    </source>
</evidence>
<dbReference type="GO" id="GO:0003852">
    <property type="term" value="F:2-isopropylmalate synthase activity"/>
    <property type="evidence" value="ECO:0007669"/>
    <property type="project" value="InterPro"/>
</dbReference>
<sequence>MTSKLVIYDTTLRDGTQAENFNLSVEDKLRITLKLDELGIDFVEGGWPGANPASTRYFEEIRNYELKHTVVAAFGSTRNFSNPPDQDPNLAALLAAGTRAITIFGKSWDIHVRDALRIELADNLQIIEDSLAHLRPRVEFLFYDAEHFFDGYKANPEYALTTLEKAVAGGAQCLVLCDTNGGTLPNEIAAIVSEVRKHLPSAELGIHAHNDAECAVANSLVAVSLGATQVQGTINGIGERCGNANLTSIMPGLALKMKGYFTAAENLIKLTETSRFVSELGNLTPNKYQPYVGQAAFAHKGGIHVSAVKRNPLTYEHIAPERVGNIRRILISDQAGRSNILHKAKKFGIDLDSQDPLVSSILKKLKKLETQGYQYEGAEASFELLMRQALGTRKEYFQLKGFRVLSQKVPGGAEKSEIQMEEATILLEVGGETVHAAALGNGPVNALDNALRKALNGFYPQLQAVELQDYKVRVLASEHGTGARVRVLIESRDDSSTWGTVGVSHDIIEASWQALVDSITYKLMKDERNRETA</sequence>
<dbReference type="SMART" id="SM00917">
    <property type="entry name" value="LeuA_dimer"/>
    <property type="match status" value="1"/>
</dbReference>
<dbReference type="InterPro" id="IPR005675">
    <property type="entry name" value="Citramal_synthase"/>
</dbReference>
<comment type="pathway">
    <text evidence="1">Amino-acid biosynthesis; L-isoleucine biosynthesis; 2-oxobutanoate from pyruvate: step 1/3.</text>
</comment>
<dbReference type="EMBL" id="DSDS01000103">
    <property type="protein sequence ID" value="HET97939.1"/>
    <property type="molecule type" value="Genomic_DNA"/>
</dbReference>
<dbReference type="Pfam" id="PF08502">
    <property type="entry name" value="LeuA_dimer"/>
    <property type="match status" value="1"/>
</dbReference>
<evidence type="ECO:0000256" key="1">
    <source>
        <dbReference type="ARBA" id="ARBA00004743"/>
    </source>
</evidence>
<comment type="caution">
    <text evidence="11">The sequence shown here is derived from an EMBL/GenBank/DDBJ whole genome shotgun (WGS) entry which is preliminary data.</text>
</comment>
<keyword evidence="6" id="KW-0100">Branched-chain amino acid biosynthesis</keyword>
<evidence type="ECO:0000256" key="8">
    <source>
        <dbReference type="NCBIfam" id="TIGR00977"/>
    </source>
</evidence>
<reference evidence="11" key="1">
    <citation type="journal article" date="2020" name="mSystems">
        <title>Genome- and Community-Level Interaction Insights into Carbon Utilization and Element Cycling Functions of Hydrothermarchaeota in Hydrothermal Sediment.</title>
        <authorList>
            <person name="Zhou Z."/>
            <person name="Liu Y."/>
            <person name="Xu W."/>
            <person name="Pan J."/>
            <person name="Luo Z.H."/>
            <person name="Li M."/>
        </authorList>
    </citation>
    <scope>NUCLEOTIDE SEQUENCE [LARGE SCALE GENOMIC DNA]</scope>
    <source>
        <strain evidence="11">SpSt-1224</strain>
    </source>
</reference>
<dbReference type="CDD" id="cd07941">
    <property type="entry name" value="DRE_TIM_LeuA3"/>
    <property type="match status" value="1"/>
</dbReference>
<evidence type="ECO:0000256" key="9">
    <source>
        <dbReference type="RuleBase" id="RU003523"/>
    </source>
</evidence>
<dbReference type="InterPro" id="IPR000891">
    <property type="entry name" value="PYR_CT"/>
</dbReference>
<dbReference type="AlphaFoldDB" id="A0A7C2XZB3"/>
<dbReference type="UniPathway" id="UPA00047">
    <property type="reaction ID" value="UER00066"/>
</dbReference>
<evidence type="ECO:0000256" key="7">
    <source>
        <dbReference type="ARBA" id="ARBA00048263"/>
    </source>
</evidence>
<dbReference type="InterPro" id="IPR013709">
    <property type="entry name" value="2-isopropylmalate_synth_dimer"/>
</dbReference>
<dbReference type="Pfam" id="PF22617">
    <property type="entry name" value="HCS_D2"/>
    <property type="match status" value="1"/>
</dbReference>
<dbReference type="InterPro" id="IPR036230">
    <property type="entry name" value="LeuA_allosteric_dom_sf"/>
</dbReference>
<keyword evidence="4" id="KW-0412">Isoleucine biosynthesis</keyword>
<feature type="domain" description="Pyruvate carboxyltransferase" evidence="10">
    <location>
        <begin position="5"/>
        <end position="271"/>
    </location>
</feature>
<comment type="catalytic activity">
    <reaction evidence="7">
        <text>pyruvate + acetyl-CoA + H2O = (3R)-citramalate + CoA + H(+)</text>
        <dbReference type="Rhea" id="RHEA:19045"/>
        <dbReference type="ChEBI" id="CHEBI:15361"/>
        <dbReference type="ChEBI" id="CHEBI:15377"/>
        <dbReference type="ChEBI" id="CHEBI:15378"/>
        <dbReference type="ChEBI" id="CHEBI:30934"/>
        <dbReference type="ChEBI" id="CHEBI:57287"/>
        <dbReference type="ChEBI" id="CHEBI:57288"/>
        <dbReference type="EC" id="2.3.3.21"/>
    </reaction>
</comment>
<dbReference type="InterPro" id="IPR002034">
    <property type="entry name" value="AIPM/Hcit_synth_CS"/>
</dbReference>
<proteinExistence type="inferred from homology"/>
<evidence type="ECO:0000256" key="6">
    <source>
        <dbReference type="ARBA" id="ARBA00023304"/>
    </source>
</evidence>
<dbReference type="Gene3D" id="1.10.238.260">
    <property type="match status" value="1"/>
</dbReference>
<dbReference type="PANTHER" id="PTHR43538">
    <property type="entry name" value="ALPHA-IPM SYNTHASE/HOMOCITRATE SYNTHASE"/>
    <property type="match status" value="1"/>
</dbReference>
<evidence type="ECO:0000256" key="2">
    <source>
        <dbReference type="ARBA" id="ARBA00006154"/>
    </source>
</evidence>
<dbReference type="SUPFAM" id="SSF51569">
    <property type="entry name" value="Aldolase"/>
    <property type="match status" value="1"/>
</dbReference>
<comment type="similarity">
    <text evidence="2 9">Belongs to the alpha-IPM synthase/homocitrate synthase family.</text>
</comment>
<dbReference type="InterPro" id="IPR054691">
    <property type="entry name" value="LeuA/HCS_post-cat"/>
</dbReference>
<dbReference type="PROSITE" id="PS50991">
    <property type="entry name" value="PYR_CT"/>
    <property type="match status" value="1"/>
</dbReference>
<dbReference type="NCBIfam" id="TIGR00977">
    <property type="entry name" value="citramal_synth"/>
    <property type="match status" value="1"/>
</dbReference>
<evidence type="ECO:0000256" key="3">
    <source>
        <dbReference type="ARBA" id="ARBA00022605"/>
    </source>
</evidence>